<comment type="caution">
    <text evidence="1">The sequence shown here is derived from an EMBL/GenBank/DDBJ whole genome shotgun (WGS) entry which is preliminary data.</text>
</comment>
<evidence type="ECO:0000313" key="1">
    <source>
        <dbReference type="EMBL" id="KUM46627.1"/>
    </source>
</evidence>
<name>A0A124GMT0_PICGL</name>
<geneLocation type="mitochondrion" evidence="1"/>
<dbReference type="EMBL" id="LKAM01000010">
    <property type="protein sequence ID" value="KUM46627.1"/>
    <property type="molecule type" value="Genomic_DNA"/>
</dbReference>
<proteinExistence type="predicted"/>
<gene>
    <name evidence="1" type="ORF">ABT39_MTgene1307</name>
</gene>
<reference evidence="1" key="1">
    <citation type="journal article" date="2015" name="Genome Biol. Evol.">
        <title>Organellar Genomes of White Spruce (Picea glauca): Assembly and Annotation.</title>
        <authorList>
            <person name="Jackman S.D."/>
            <person name="Warren R.L."/>
            <person name="Gibb E.A."/>
            <person name="Vandervalk B.P."/>
            <person name="Mohamadi H."/>
            <person name="Chu J."/>
            <person name="Raymond A."/>
            <person name="Pleasance S."/>
            <person name="Coope R."/>
            <person name="Wildung M.R."/>
            <person name="Ritland C.E."/>
            <person name="Bousquet J."/>
            <person name="Jones S.J."/>
            <person name="Bohlmann J."/>
            <person name="Birol I."/>
        </authorList>
    </citation>
    <scope>NUCLEOTIDE SEQUENCE [LARGE SCALE GENOMIC DNA]</scope>
    <source>
        <tissue evidence="1">Flushing bud</tissue>
    </source>
</reference>
<organism evidence="1">
    <name type="scientific">Picea glauca</name>
    <name type="common">White spruce</name>
    <name type="synonym">Pinus glauca</name>
    <dbReference type="NCBI Taxonomy" id="3330"/>
    <lineage>
        <taxon>Eukaryota</taxon>
        <taxon>Viridiplantae</taxon>
        <taxon>Streptophyta</taxon>
        <taxon>Embryophyta</taxon>
        <taxon>Tracheophyta</taxon>
        <taxon>Spermatophyta</taxon>
        <taxon>Pinopsida</taxon>
        <taxon>Pinidae</taxon>
        <taxon>Conifers I</taxon>
        <taxon>Pinales</taxon>
        <taxon>Pinaceae</taxon>
        <taxon>Picea</taxon>
    </lineage>
</organism>
<accession>A0A124GMT0</accession>
<sequence>MHRGTVGIVILIASTNELSSLMNSLMNSLTNPFSTSLWKTWCFHYLRYYAFASTCIISDQSSITLHTSFRIFIHQVHTREGKYLFGKSV</sequence>
<dbReference type="AlphaFoldDB" id="A0A124GMT0"/>
<keyword evidence="1" id="KW-0496">Mitochondrion</keyword>
<protein>
    <submittedName>
        <fullName evidence="1">Uncharacterized protein</fullName>
    </submittedName>
</protein>